<dbReference type="NCBIfam" id="NF038175">
    <property type="entry name" value="IniB_NTERM"/>
    <property type="match status" value="1"/>
</dbReference>
<keyword evidence="2" id="KW-1185">Reference proteome</keyword>
<proteinExistence type="predicted"/>
<evidence type="ECO:0000313" key="1">
    <source>
        <dbReference type="EMBL" id="PRX22073.1"/>
    </source>
</evidence>
<dbReference type="Proteomes" id="UP000239415">
    <property type="component" value="Unassembled WGS sequence"/>
</dbReference>
<dbReference type="EMBL" id="PVMZ01000005">
    <property type="protein sequence ID" value="PRX22073.1"/>
    <property type="molecule type" value="Genomic_DNA"/>
</dbReference>
<name>A0A2T0KFD0_9ACTN</name>
<accession>A0A2T0KFD0</accession>
<sequence>MTSPTLQDFVLNLIYDPAARSAFELDPEATLRHAGLDDITATDVQQVLPLVIDSAPVAGLTGPDGIDDLTTGVASLDVAGAVAQLQAIAAQVAPHDAVEVNATSSVNVTVLGLEADGLAQVSVLPGALDLGVGSTVTVGGLSADHDPALDVDSAVAVTTSPADTSSLYGVQPYSTGTADVGLNDGLGGVLDTVTNVPSLVEPAGSGLLDVPGVHEATSSIGSLIQPDLGAVTSIDAVDGLGDTLNGTVSGVGDTLNGVTGLLGGGHDVTEQPPAHGEVFGIL</sequence>
<gene>
    <name evidence="1" type="ORF">CLV67_105250</name>
</gene>
<evidence type="ECO:0000313" key="2">
    <source>
        <dbReference type="Proteomes" id="UP000239415"/>
    </source>
</evidence>
<reference evidence="1 2" key="1">
    <citation type="submission" date="2018-03" db="EMBL/GenBank/DDBJ databases">
        <title>Genomic Encyclopedia of Archaeal and Bacterial Type Strains, Phase II (KMG-II): from individual species to whole genera.</title>
        <authorList>
            <person name="Goeker M."/>
        </authorList>
    </citation>
    <scope>NUCLEOTIDE SEQUENCE [LARGE SCALE GENOMIC DNA]</scope>
    <source>
        <strain evidence="1 2">DSM 43146</strain>
    </source>
</reference>
<dbReference type="RefSeq" id="WP_106318696.1">
    <property type="nucleotide sequence ID" value="NZ_BOMO01000034.1"/>
</dbReference>
<dbReference type="OrthoDB" id="3403955at2"/>
<organism evidence="1 2">
    <name type="scientific">Actinoplanes italicus</name>
    <dbReference type="NCBI Taxonomy" id="113567"/>
    <lineage>
        <taxon>Bacteria</taxon>
        <taxon>Bacillati</taxon>
        <taxon>Actinomycetota</taxon>
        <taxon>Actinomycetes</taxon>
        <taxon>Micromonosporales</taxon>
        <taxon>Micromonosporaceae</taxon>
        <taxon>Actinoplanes</taxon>
    </lineage>
</organism>
<comment type="caution">
    <text evidence="1">The sequence shown here is derived from an EMBL/GenBank/DDBJ whole genome shotgun (WGS) entry which is preliminary data.</text>
</comment>
<dbReference type="AlphaFoldDB" id="A0A2T0KFD0"/>
<dbReference type="InterPro" id="IPR049709">
    <property type="entry name" value="IniB-like_N"/>
</dbReference>
<protein>
    <submittedName>
        <fullName evidence="1">Uncharacterized protein</fullName>
    </submittedName>
</protein>